<dbReference type="Gene3D" id="1.20.1070.10">
    <property type="entry name" value="Rhodopsin 7-helix transmembrane proteins"/>
    <property type="match status" value="1"/>
</dbReference>
<reference evidence="7 8" key="1">
    <citation type="submission" date="2018-04" db="EMBL/GenBank/DDBJ databases">
        <title>The genome of golden apple snail Pomacea canaliculata provides insight into stress tolerance and invasive adaptation.</title>
        <authorList>
            <person name="Liu C."/>
            <person name="Liu B."/>
            <person name="Ren Y."/>
            <person name="Zhang Y."/>
            <person name="Wang H."/>
            <person name="Li S."/>
            <person name="Jiang F."/>
            <person name="Yin L."/>
            <person name="Zhang G."/>
            <person name="Qian W."/>
            <person name="Fan W."/>
        </authorList>
    </citation>
    <scope>NUCLEOTIDE SEQUENCE [LARGE SCALE GENOMIC DNA]</scope>
    <source>
        <strain evidence="7">SZHN2017</strain>
        <tissue evidence="7">Muscle</tissue>
    </source>
</reference>
<name>A0A2T7PPT9_POMCA</name>
<protein>
    <recommendedName>
        <fullName evidence="6">G-protein coupled receptors family 1 profile domain-containing protein</fullName>
    </recommendedName>
</protein>
<feature type="transmembrane region" description="Helical" evidence="5">
    <location>
        <begin position="59"/>
        <end position="78"/>
    </location>
</feature>
<dbReference type="EMBL" id="PZQS01000002">
    <property type="protein sequence ID" value="PVD35443.1"/>
    <property type="molecule type" value="Genomic_DNA"/>
</dbReference>
<proteinExistence type="predicted"/>
<dbReference type="InterPro" id="IPR052954">
    <property type="entry name" value="GPCR-Ligand_Int"/>
</dbReference>
<keyword evidence="4 5" id="KW-0472">Membrane</keyword>
<evidence type="ECO:0000259" key="6">
    <source>
        <dbReference type="PROSITE" id="PS50262"/>
    </source>
</evidence>
<organism evidence="7 8">
    <name type="scientific">Pomacea canaliculata</name>
    <name type="common">Golden apple snail</name>
    <dbReference type="NCBI Taxonomy" id="400727"/>
    <lineage>
        <taxon>Eukaryota</taxon>
        <taxon>Metazoa</taxon>
        <taxon>Spiralia</taxon>
        <taxon>Lophotrochozoa</taxon>
        <taxon>Mollusca</taxon>
        <taxon>Gastropoda</taxon>
        <taxon>Caenogastropoda</taxon>
        <taxon>Architaenioglossa</taxon>
        <taxon>Ampullarioidea</taxon>
        <taxon>Ampullariidae</taxon>
        <taxon>Pomacea</taxon>
    </lineage>
</organism>
<comment type="caution">
    <text evidence="7">The sequence shown here is derived from an EMBL/GenBank/DDBJ whole genome shotgun (WGS) entry which is preliminary data.</text>
</comment>
<accession>A0A2T7PPT9</accession>
<dbReference type="PANTHER" id="PTHR46641">
    <property type="entry name" value="FMRFAMIDE RECEPTOR-RELATED"/>
    <property type="match status" value="1"/>
</dbReference>
<evidence type="ECO:0000256" key="5">
    <source>
        <dbReference type="SAM" id="Phobius"/>
    </source>
</evidence>
<evidence type="ECO:0000313" key="8">
    <source>
        <dbReference type="Proteomes" id="UP000245119"/>
    </source>
</evidence>
<evidence type="ECO:0000313" key="7">
    <source>
        <dbReference type="EMBL" id="PVD35443.1"/>
    </source>
</evidence>
<feature type="transmembrane region" description="Helical" evidence="5">
    <location>
        <begin position="164"/>
        <end position="185"/>
    </location>
</feature>
<keyword evidence="3 5" id="KW-1133">Transmembrane helix</keyword>
<feature type="transmembrane region" description="Helical" evidence="5">
    <location>
        <begin position="90"/>
        <end position="109"/>
    </location>
</feature>
<keyword evidence="2 5" id="KW-0812">Transmembrane</keyword>
<dbReference type="AlphaFoldDB" id="A0A2T7PPT9"/>
<dbReference type="Proteomes" id="UP000245119">
    <property type="component" value="Linkage Group LG2"/>
</dbReference>
<dbReference type="SUPFAM" id="SSF81321">
    <property type="entry name" value="Family A G protein-coupled receptor-like"/>
    <property type="match status" value="1"/>
</dbReference>
<dbReference type="PANTHER" id="PTHR46641:SF2">
    <property type="entry name" value="FMRFAMIDE RECEPTOR"/>
    <property type="match status" value="1"/>
</dbReference>
<feature type="transmembrane region" description="Helical" evidence="5">
    <location>
        <begin position="121"/>
        <end position="143"/>
    </location>
</feature>
<feature type="transmembrane region" description="Helical" evidence="5">
    <location>
        <begin position="205"/>
        <end position="226"/>
    </location>
</feature>
<dbReference type="PROSITE" id="PS50262">
    <property type="entry name" value="G_PROTEIN_RECEP_F1_2"/>
    <property type="match status" value="1"/>
</dbReference>
<evidence type="ECO:0000256" key="3">
    <source>
        <dbReference type="ARBA" id="ARBA00022989"/>
    </source>
</evidence>
<dbReference type="OrthoDB" id="10011262at2759"/>
<comment type="subcellular location">
    <subcellularLocation>
        <location evidence="1">Membrane</location>
    </subcellularLocation>
</comment>
<evidence type="ECO:0000256" key="4">
    <source>
        <dbReference type="ARBA" id="ARBA00023136"/>
    </source>
</evidence>
<gene>
    <name evidence="7" type="ORF">C0Q70_02405</name>
</gene>
<feature type="domain" description="G-protein coupled receptors family 1 profile" evidence="6">
    <location>
        <begin position="70"/>
        <end position="318"/>
    </location>
</feature>
<sequence>MQFPDAFNTTMTQTTFLSSASTPTMYSASVSTTTSQEVYYEDEYDWENPESVTHIQTTGIVPVAYLGTLGNIIALIVWTAETRYNATTLLLKHLCVWDSLFLLMYATVIVSYEEMSEEERYAAQLFIALFQLMSVHLTLAAIVTRLVAVTRPLVVHDVLTRCRVYVVYVVMIVWCLLLVSLETVAYKIEDLKDMEQWSMFVSGQVIGLILPHVALLVSNVFLFYFLRRPRNVSDPSLQTDLPDTNTKDERSLTVTVISMSVCSLIAYPAGVSLKLLMEAESAGLISSRSSCDWECSEIAERVFHLLQVLNSSINIIFYLAFSTRFRQLGLHRCRCVCCLGRSQTTSSSMSSSRRSTETPGL</sequence>
<dbReference type="GO" id="GO:0016020">
    <property type="term" value="C:membrane"/>
    <property type="evidence" value="ECO:0007669"/>
    <property type="project" value="UniProtKB-SubCell"/>
</dbReference>
<keyword evidence="8" id="KW-1185">Reference proteome</keyword>
<evidence type="ECO:0000256" key="2">
    <source>
        <dbReference type="ARBA" id="ARBA00022692"/>
    </source>
</evidence>
<dbReference type="InterPro" id="IPR017452">
    <property type="entry name" value="GPCR_Rhodpsn_7TM"/>
</dbReference>
<evidence type="ECO:0000256" key="1">
    <source>
        <dbReference type="ARBA" id="ARBA00004370"/>
    </source>
</evidence>